<name>A0AAD3SYA4_NEPGR</name>
<evidence type="ECO:0000313" key="1">
    <source>
        <dbReference type="EMBL" id="GMH19136.1"/>
    </source>
</evidence>
<accession>A0AAD3SYA4</accession>
<reference evidence="1" key="1">
    <citation type="submission" date="2023-05" db="EMBL/GenBank/DDBJ databases">
        <title>Nepenthes gracilis genome sequencing.</title>
        <authorList>
            <person name="Fukushima K."/>
        </authorList>
    </citation>
    <scope>NUCLEOTIDE SEQUENCE</scope>
    <source>
        <strain evidence="1">SING2019-196</strain>
    </source>
</reference>
<protein>
    <submittedName>
        <fullName evidence="1">Uncharacterized protein</fullName>
    </submittedName>
</protein>
<proteinExistence type="predicted"/>
<keyword evidence="2" id="KW-1185">Reference proteome</keyword>
<sequence length="94" mass="10654">MVKAAAADEGYFVQLKYRRNWNFIPSLAVDFANDVVPLNPLELFEEKWLRLIFSNNGLLLCVWASIYDLDSLHVVNPAMDHNSSTKGIQEDVGV</sequence>
<dbReference type="Proteomes" id="UP001279734">
    <property type="component" value="Unassembled WGS sequence"/>
</dbReference>
<gene>
    <name evidence="1" type="ORF">Nepgr_020977</name>
</gene>
<comment type="caution">
    <text evidence="1">The sequence shown here is derived from an EMBL/GenBank/DDBJ whole genome shotgun (WGS) entry which is preliminary data.</text>
</comment>
<evidence type="ECO:0000313" key="2">
    <source>
        <dbReference type="Proteomes" id="UP001279734"/>
    </source>
</evidence>
<organism evidence="1 2">
    <name type="scientific">Nepenthes gracilis</name>
    <name type="common">Slender pitcher plant</name>
    <dbReference type="NCBI Taxonomy" id="150966"/>
    <lineage>
        <taxon>Eukaryota</taxon>
        <taxon>Viridiplantae</taxon>
        <taxon>Streptophyta</taxon>
        <taxon>Embryophyta</taxon>
        <taxon>Tracheophyta</taxon>
        <taxon>Spermatophyta</taxon>
        <taxon>Magnoliopsida</taxon>
        <taxon>eudicotyledons</taxon>
        <taxon>Gunneridae</taxon>
        <taxon>Pentapetalae</taxon>
        <taxon>Caryophyllales</taxon>
        <taxon>Nepenthaceae</taxon>
        <taxon>Nepenthes</taxon>
    </lineage>
</organism>
<dbReference type="AlphaFoldDB" id="A0AAD3SYA4"/>
<dbReference type="EMBL" id="BSYO01000020">
    <property type="protein sequence ID" value="GMH19136.1"/>
    <property type="molecule type" value="Genomic_DNA"/>
</dbReference>